<protein>
    <recommendedName>
        <fullName evidence="7">F-actin-capping protein subunit beta</fullName>
    </recommendedName>
</protein>
<dbReference type="Gene3D" id="3.90.1150.210">
    <property type="entry name" value="F-actin capping protein, beta subunit"/>
    <property type="match status" value="1"/>
</dbReference>
<keyword evidence="9" id="KW-1185">Reference proteome</keyword>
<accession>A0AAD8Y7G3</accession>
<dbReference type="Pfam" id="PF01115">
    <property type="entry name" value="F_actin_cap_B"/>
    <property type="match status" value="1"/>
</dbReference>
<dbReference type="InterPro" id="IPR037282">
    <property type="entry name" value="CapZ_alpha/beta"/>
</dbReference>
<sequence>MTSSSIVIKSCLDILRRLDPAETEKHLENLTNLISNDDISDELYQRVDVPLKVLEDVNADDRKFLACDHNRDGDSHRSPWSNTYFPQLQDGFCPSEHLRQLELHANEVFDIYRELYFGKSTSVSSVYLWDKEAKNGGANNDGMAGFSGAFLIQNKVDNGSYWNSIHVVDVGRIERGGMCQYKLTTTILISVSPSDSEMGMESTRITGSLVRQNDRECKISSHDSSIGSQHIVNIGKFIEDVETEMRKEMDSLYIQKTKNVVDMIRKDNMKPTQGQEHTRVLNEAVLAMAMNRKTKLSGK</sequence>
<dbReference type="InterPro" id="IPR042276">
    <property type="entry name" value="CapZ_alpha/beta_2"/>
</dbReference>
<dbReference type="GO" id="GO:0000902">
    <property type="term" value="P:cell morphogenesis"/>
    <property type="evidence" value="ECO:0007669"/>
    <property type="project" value="TreeGrafter"/>
</dbReference>
<evidence type="ECO:0000256" key="6">
    <source>
        <dbReference type="ARBA" id="ARBA00023212"/>
    </source>
</evidence>
<keyword evidence="6 7" id="KW-0206">Cytoskeleton</keyword>
<proteinExistence type="inferred from homology"/>
<comment type="function">
    <text evidence="7">F-actin-capping proteins bind in a Ca(2+)-independent manner to the fast growing ends of actin filaments (barbed end) thereby blocking the exchange of subunits at these ends. Unlike other capping proteins (such as gelsolin and severin), these proteins do not sever actin filaments.</text>
</comment>
<comment type="caution">
    <text evidence="8">The sequence shown here is derived from an EMBL/GenBank/DDBJ whole genome shotgun (WGS) entry which is preliminary data.</text>
</comment>
<evidence type="ECO:0000256" key="1">
    <source>
        <dbReference type="ARBA" id="ARBA00004245"/>
    </source>
</evidence>
<evidence type="ECO:0000256" key="3">
    <source>
        <dbReference type="ARBA" id="ARBA00022467"/>
    </source>
</evidence>
<evidence type="ECO:0000313" key="8">
    <source>
        <dbReference type="EMBL" id="KAK1741186.1"/>
    </source>
</evidence>
<evidence type="ECO:0000256" key="5">
    <source>
        <dbReference type="ARBA" id="ARBA00023203"/>
    </source>
</evidence>
<dbReference type="PANTHER" id="PTHR10619:SF0">
    <property type="entry name" value="F-ACTIN-CAPPING PROTEIN SUBUNIT BETA ISOFORMS 1 AND 2"/>
    <property type="match status" value="1"/>
</dbReference>
<comment type="similarity">
    <text evidence="2 7">Belongs to the F-actin-capping protein beta subunit family.</text>
</comment>
<dbReference type="Gene3D" id="1.20.58.570">
    <property type="match status" value="1"/>
</dbReference>
<evidence type="ECO:0000256" key="7">
    <source>
        <dbReference type="RuleBase" id="RU365078"/>
    </source>
</evidence>
<gene>
    <name evidence="8" type="ORF">QTG54_008438</name>
</gene>
<comment type="subunit">
    <text evidence="7">Heterodimer of an alpha and a beta subunit.</text>
</comment>
<dbReference type="InterPro" id="IPR043175">
    <property type="entry name" value="CAPZB_N"/>
</dbReference>
<dbReference type="PANTHER" id="PTHR10619">
    <property type="entry name" value="F-ACTIN-CAPPING PROTEIN SUBUNIT BETA"/>
    <property type="match status" value="1"/>
</dbReference>
<dbReference type="AlphaFoldDB" id="A0AAD8Y7G3"/>
<dbReference type="GO" id="GO:0008290">
    <property type="term" value="C:F-actin capping protein complex"/>
    <property type="evidence" value="ECO:0007669"/>
    <property type="project" value="UniProtKB-UniRule"/>
</dbReference>
<reference evidence="8" key="1">
    <citation type="submission" date="2023-06" db="EMBL/GenBank/DDBJ databases">
        <title>Survivors Of The Sea: Transcriptome response of Skeletonema marinoi to long-term dormancy.</title>
        <authorList>
            <person name="Pinder M.I.M."/>
            <person name="Kourtchenko O."/>
            <person name="Robertson E.K."/>
            <person name="Larsson T."/>
            <person name="Maumus F."/>
            <person name="Osuna-Cruz C.M."/>
            <person name="Vancaester E."/>
            <person name="Stenow R."/>
            <person name="Vandepoele K."/>
            <person name="Ploug H."/>
            <person name="Bruchert V."/>
            <person name="Godhe A."/>
            <person name="Topel M."/>
        </authorList>
    </citation>
    <scope>NUCLEOTIDE SEQUENCE</scope>
    <source>
        <strain evidence="8">R05AC</strain>
    </source>
</reference>
<name>A0AAD8Y7G3_9STRA</name>
<dbReference type="EMBL" id="JATAAI010000014">
    <property type="protein sequence ID" value="KAK1741186.1"/>
    <property type="molecule type" value="Genomic_DNA"/>
</dbReference>
<keyword evidence="3 7" id="KW-0117">Actin capping</keyword>
<organism evidence="8 9">
    <name type="scientific">Skeletonema marinoi</name>
    <dbReference type="NCBI Taxonomy" id="267567"/>
    <lineage>
        <taxon>Eukaryota</taxon>
        <taxon>Sar</taxon>
        <taxon>Stramenopiles</taxon>
        <taxon>Ochrophyta</taxon>
        <taxon>Bacillariophyta</taxon>
        <taxon>Coscinodiscophyceae</taxon>
        <taxon>Thalassiosirophycidae</taxon>
        <taxon>Thalassiosirales</taxon>
        <taxon>Skeletonemataceae</taxon>
        <taxon>Skeletonema</taxon>
        <taxon>Skeletonema marinoi-dohrnii complex</taxon>
    </lineage>
</organism>
<comment type="subcellular location">
    <subcellularLocation>
        <location evidence="1 7">Cytoplasm</location>
        <location evidence="1 7">Cytoskeleton</location>
    </subcellularLocation>
</comment>
<dbReference type="PRINTS" id="PR00192">
    <property type="entry name" value="FACTINCAPB"/>
</dbReference>
<dbReference type="Proteomes" id="UP001224775">
    <property type="component" value="Unassembled WGS sequence"/>
</dbReference>
<dbReference type="GO" id="GO:0051015">
    <property type="term" value="F:actin filament binding"/>
    <property type="evidence" value="ECO:0007669"/>
    <property type="project" value="TreeGrafter"/>
</dbReference>
<dbReference type="GO" id="GO:0051016">
    <property type="term" value="P:barbed-end actin filament capping"/>
    <property type="evidence" value="ECO:0007669"/>
    <property type="project" value="UniProtKB-UniRule"/>
</dbReference>
<evidence type="ECO:0000313" key="9">
    <source>
        <dbReference type="Proteomes" id="UP001224775"/>
    </source>
</evidence>
<evidence type="ECO:0000256" key="4">
    <source>
        <dbReference type="ARBA" id="ARBA00022490"/>
    </source>
</evidence>
<dbReference type="SUPFAM" id="SSF90096">
    <property type="entry name" value="Subunits of heterodimeric actin filament capping protein Capz"/>
    <property type="match status" value="1"/>
</dbReference>
<evidence type="ECO:0000256" key="2">
    <source>
        <dbReference type="ARBA" id="ARBA00006039"/>
    </source>
</evidence>
<keyword evidence="5 7" id="KW-0009">Actin-binding</keyword>
<dbReference type="InterPro" id="IPR001698">
    <property type="entry name" value="CAPZB"/>
</dbReference>
<keyword evidence="4 7" id="KW-0963">Cytoplasm</keyword>